<dbReference type="AlphaFoldDB" id="A0A9P3GKW1"/>
<protein>
    <submittedName>
        <fullName evidence="2">FAD/NAD(P)-binding domain-containing protein</fullName>
    </submittedName>
</protein>
<keyword evidence="1" id="KW-0812">Transmembrane</keyword>
<reference evidence="2 3" key="1">
    <citation type="submission" date="2021-08" db="EMBL/GenBank/DDBJ databases">
        <title>Draft Genome Sequence of Phanerochaete sordida strain YK-624.</title>
        <authorList>
            <person name="Mori T."/>
            <person name="Dohra H."/>
            <person name="Suzuki T."/>
            <person name="Kawagishi H."/>
            <person name="Hirai H."/>
        </authorList>
    </citation>
    <scope>NUCLEOTIDE SEQUENCE [LARGE SCALE GENOMIC DNA]</scope>
    <source>
        <strain evidence="2 3">YK-624</strain>
    </source>
</reference>
<accession>A0A9P3GKW1</accession>
<dbReference type="Gene3D" id="3.50.50.60">
    <property type="entry name" value="FAD/NAD(P)-binding domain"/>
    <property type="match status" value="1"/>
</dbReference>
<keyword evidence="1" id="KW-0472">Membrane</keyword>
<evidence type="ECO:0000313" key="2">
    <source>
        <dbReference type="EMBL" id="GJE96788.1"/>
    </source>
</evidence>
<dbReference type="Pfam" id="PF13450">
    <property type="entry name" value="NAD_binding_8"/>
    <property type="match status" value="1"/>
</dbReference>
<feature type="transmembrane region" description="Helical" evidence="1">
    <location>
        <begin position="148"/>
        <end position="173"/>
    </location>
</feature>
<dbReference type="PANTHER" id="PTHR42923:SF17">
    <property type="entry name" value="AMINE OXIDASE DOMAIN-CONTAINING PROTEIN"/>
    <property type="match status" value="1"/>
</dbReference>
<comment type="caution">
    <text evidence="2">The sequence shown here is derived from an EMBL/GenBank/DDBJ whole genome shotgun (WGS) entry which is preliminary data.</text>
</comment>
<dbReference type="EMBL" id="BPQB01000064">
    <property type="protein sequence ID" value="GJE96788.1"/>
    <property type="molecule type" value="Genomic_DNA"/>
</dbReference>
<evidence type="ECO:0000256" key="1">
    <source>
        <dbReference type="SAM" id="Phobius"/>
    </source>
</evidence>
<keyword evidence="1" id="KW-1133">Transmembrane helix</keyword>
<dbReference type="PANTHER" id="PTHR42923">
    <property type="entry name" value="PROTOPORPHYRINOGEN OXIDASE"/>
    <property type="match status" value="1"/>
</dbReference>
<proteinExistence type="predicted"/>
<dbReference type="OrthoDB" id="1111734at2759"/>
<keyword evidence="3" id="KW-1185">Reference proteome</keyword>
<dbReference type="InterPro" id="IPR036188">
    <property type="entry name" value="FAD/NAD-bd_sf"/>
</dbReference>
<evidence type="ECO:0000313" key="3">
    <source>
        <dbReference type="Proteomes" id="UP000703269"/>
    </source>
</evidence>
<dbReference type="GO" id="GO:0016491">
    <property type="term" value="F:oxidoreductase activity"/>
    <property type="evidence" value="ECO:0007669"/>
    <property type="project" value="TreeGrafter"/>
</dbReference>
<name>A0A9P3GKW1_9APHY</name>
<sequence length="570" mass="62613">MQSTKRTVKVAVVGSGLAGLTAAYRLAQGSDHGDVHVEVHLFEKAATIGMDSQSISVAVPGSGKQRVDVPMRSFQGGYYKQMIELYRELGVTFSIADFSYSFSTLKHFAESAASEINATMIYNGSSGTKGVSMPASARPSRRMPISPLFAFVSQAQAYLAFAFGALLMGIFYLRLLAFCLPLHVPERIHIPETTWSIPLWLPIPHRMRSDMTLLEWREATAPRSPFSKLCGLDRKWRDFVTNVVMPLFSAVCTASAEDIWNHPVEEFLDYIYITLGAHHYVVMNGVRDVVQKITVLISPGNIHTSCSILGLQYNPDTSLGPTVDIHCVGDRTFHGFSHIVCATQANHAIPLLTSYLRSLPETTNPKNPANMEEHRSLVQAQIDSLTKFKYIRTVVINHTDPSLLPASQRDRRDLNLVMASPEASKTLPRPAPNDWKALTVAPDCAMATHVLPRVNGVYQTTNPIVPPRADSILSVARLERALVTRESKRALQALWTDGERRGWRWGCEAQNAGRLGPVQGAGALDADKADRTPGLWLCGSYASCGIPLLEGCVASATNVVEQGIWECEGL</sequence>
<organism evidence="2 3">
    <name type="scientific">Phanerochaete sordida</name>
    <dbReference type="NCBI Taxonomy" id="48140"/>
    <lineage>
        <taxon>Eukaryota</taxon>
        <taxon>Fungi</taxon>
        <taxon>Dikarya</taxon>
        <taxon>Basidiomycota</taxon>
        <taxon>Agaricomycotina</taxon>
        <taxon>Agaricomycetes</taxon>
        <taxon>Polyporales</taxon>
        <taxon>Phanerochaetaceae</taxon>
        <taxon>Phanerochaete</taxon>
    </lineage>
</organism>
<dbReference type="InterPro" id="IPR050464">
    <property type="entry name" value="Zeta_carotene_desat/Oxidored"/>
</dbReference>
<dbReference type="SUPFAM" id="SSF51905">
    <property type="entry name" value="FAD/NAD(P)-binding domain"/>
    <property type="match status" value="1"/>
</dbReference>
<gene>
    <name evidence="2" type="ORF">PsYK624_129940</name>
</gene>
<dbReference type="Proteomes" id="UP000703269">
    <property type="component" value="Unassembled WGS sequence"/>
</dbReference>